<feature type="transmembrane region" description="Helical" evidence="2">
    <location>
        <begin position="65"/>
        <end position="86"/>
    </location>
</feature>
<proteinExistence type="predicted"/>
<feature type="transmembrane region" description="Helical" evidence="2">
    <location>
        <begin position="121"/>
        <end position="146"/>
    </location>
</feature>
<evidence type="ECO:0008006" key="6">
    <source>
        <dbReference type="Google" id="ProtNLM"/>
    </source>
</evidence>
<dbReference type="EMBL" id="ADAS02000081">
    <property type="protein sequence ID" value="OAV91405.1"/>
    <property type="molecule type" value="Genomic_DNA"/>
</dbReference>
<sequence length="188" mass="21106">MSQPAYHQQHNGAAYDSSPRKQLHQPFRLSDAWERLMVAKNKARIHVLIPLEAILKDAFKNYPTLTSYLMVLTGLSVIPIVAFVGFSLFVGSILVGMGLLFVFTWGSVIIGGAFFALMISLAFLVAAAFWIVVGLFITIFVLRLMYNVQTTFVHRVKHSPVIRELVNHANEKRLHHQQNGINEDAKSS</sequence>
<dbReference type="OrthoDB" id="2499949at2759"/>
<feature type="transmembrane region" description="Helical" evidence="2">
    <location>
        <begin position="93"/>
        <end position="115"/>
    </location>
</feature>
<evidence type="ECO:0000313" key="5">
    <source>
        <dbReference type="Proteomes" id="UP000005240"/>
    </source>
</evidence>
<keyword evidence="5" id="KW-1185">Reference proteome</keyword>
<evidence type="ECO:0000256" key="2">
    <source>
        <dbReference type="SAM" id="Phobius"/>
    </source>
</evidence>
<evidence type="ECO:0000313" key="4">
    <source>
        <dbReference type="EnsemblFungi" id="PTTG_09963-t43_1-p1"/>
    </source>
</evidence>
<name>A0A0C4EXY6_PUCT1</name>
<evidence type="ECO:0000256" key="1">
    <source>
        <dbReference type="SAM" id="MobiDB-lite"/>
    </source>
</evidence>
<dbReference type="EnsemblFungi" id="PTTG_09963-t43_1">
    <property type="protein sequence ID" value="PTTG_09963-t43_1-p1"/>
    <property type="gene ID" value="PTTG_09963"/>
</dbReference>
<dbReference type="AlphaFoldDB" id="A0A0C4EXY6"/>
<dbReference type="Proteomes" id="UP000005240">
    <property type="component" value="Unassembled WGS sequence"/>
</dbReference>
<dbReference type="VEuPathDB" id="FungiDB:PTTG_09963"/>
<keyword evidence="2" id="KW-0812">Transmembrane</keyword>
<reference evidence="4" key="4">
    <citation type="submission" date="2025-05" db="UniProtKB">
        <authorList>
            <consortium name="EnsemblFungi"/>
        </authorList>
    </citation>
    <scope>IDENTIFICATION</scope>
    <source>
        <strain evidence="4">isolate 1-1 / race 1 (BBBD)</strain>
    </source>
</reference>
<reference evidence="3" key="2">
    <citation type="submission" date="2016-05" db="EMBL/GenBank/DDBJ databases">
        <title>Comparative analysis highlights variable genome content of wheat rusts and divergence of the mating loci.</title>
        <authorList>
            <person name="Cuomo C.A."/>
            <person name="Bakkeren G."/>
            <person name="Szabo L."/>
            <person name="Khalil H."/>
            <person name="Joly D."/>
            <person name="Goldberg J."/>
            <person name="Young S."/>
            <person name="Zeng Q."/>
            <person name="Fellers J."/>
        </authorList>
    </citation>
    <scope>NUCLEOTIDE SEQUENCE [LARGE SCALE GENOMIC DNA]</scope>
    <source>
        <strain evidence="3">1-1 BBBD Race 1</strain>
    </source>
</reference>
<accession>A0A0C4EXY6</accession>
<gene>
    <name evidence="3" type="ORF">PTTG_09963</name>
</gene>
<feature type="region of interest" description="Disordered" evidence="1">
    <location>
        <begin position="1"/>
        <end position="22"/>
    </location>
</feature>
<evidence type="ECO:0000313" key="3">
    <source>
        <dbReference type="EMBL" id="OAV91405.1"/>
    </source>
</evidence>
<feature type="compositionally biased region" description="Polar residues" evidence="1">
    <location>
        <begin position="1"/>
        <end position="11"/>
    </location>
</feature>
<keyword evidence="2" id="KW-0472">Membrane</keyword>
<protein>
    <recommendedName>
        <fullName evidence="6">Promethin</fullName>
    </recommendedName>
</protein>
<keyword evidence="2" id="KW-1133">Transmembrane helix</keyword>
<organism evidence="3">
    <name type="scientific">Puccinia triticina (isolate 1-1 / race 1 (BBBD))</name>
    <name type="common">Brown leaf rust fungus</name>
    <dbReference type="NCBI Taxonomy" id="630390"/>
    <lineage>
        <taxon>Eukaryota</taxon>
        <taxon>Fungi</taxon>
        <taxon>Dikarya</taxon>
        <taxon>Basidiomycota</taxon>
        <taxon>Pucciniomycotina</taxon>
        <taxon>Pucciniomycetes</taxon>
        <taxon>Pucciniales</taxon>
        <taxon>Pucciniaceae</taxon>
        <taxon>Puccinia</taxon>
    </lineage>
</organism>
<reference evidence="4 5" key="3">
    <citation type="journal article" date="2017" name="G3 (Bethesda)">
        <title>Comparative analysis highlights variable genome content of wheat rusts and divergence of the mating loci.</title>
        <authorList>
            <person name="Cuomo C.A."/>
            <person name="Bakkeren G."/>
            <person name="Khalil H.B."/>
            <person name="Panwar V."/>
            <person name="Joly D."/>
            <person name="Linning R."/>
            <person name="Sakthikumar S."/>
            <person name="Song X."/>
            <person name="Adiconis X."/>
            <person name="Fan L."/>
            <person name="Goldberg J.M."/>
            <person name="Levin J.Z."/>
            <person name="Young S."/>
            <person name="Zeng Q."/>
            <person name="Anikster Y."/>
            <person name="Bruce M."/>
            <person name="Wang M."/>
            <person name="Yin C."/>
            <person name="McCallum B."/>
            <person name="Szabo L.J."/>
            <person name="Hulbert S."/>
            <person name="Chen X."/>
            <person name="Fellers J.P."/>
        </authorList>
    </citation>
    <scope>NUCLEOTIDE SEQUENCE</scope>
    <source>
        <strain evidence="4">isolate 1-1 / race 1 (BBBD)</strain>
        <strain evidence="5">Isolate 1-1 / race 1 (BBBD)</strain>
    </source>
</reference>
<reference evidence="3" key="1">
    <citation type="submission" date="2009-11" db="EMBL/GenBank/DDBJ databases">
        <authorList>
            <consortium name="The Broad Institute Genome Sequencing Platform"/>
            <person name="Ward D."/>
            <person name="Feldgarden M."/>
            <person name="Earl A."/>
            <person name="Young S.K."/>
            <person name="Zeng Q."/>
            <person name="Koehrsen M."/>
            <person name="Alvarado L."/>
            <person name="Berlin A."/>
            <person name="Bochicchio J."/>
            <person name="Borenstein D."/>
            <person name="Chapman S.B."/>
            <person name="Chen Z."/>
            <person name="Engels R."/>
            <person name="Freedman E."/>
            <person name="Gellesch M."/>
            <person name="Goldberg J."/>
            <person name="Griggs A."/>
            <person name="Gujja S."/>
            <person name="Heilman E."/>
            <person name="Heiman D."/>
            <person name="Hepburn T."/>
            <person name="Howarth C."/>
            <person name="Jen D."/>
            <person name="Larson L."/>
            <person name="Lewis B."/>
            <person name="Mehta T."/>
            <person name="Park D."/>
            <person name="Pearson M."/>
            <person name="Roberts A."/>
            <person name="Saif S."/>
            <person name="Shea T."/>
            <person name="Shenoy N."/>
            <person name="Sisk P."/>
            <person name="Stolte C."/>
            <person name="Sykes S."/>
            <person name="Thomson T."/>
            <person name="Walk T."/>
            <person name="White J."/>
            <person name="Yandava C."/>
            <person name="Izard J."/>
            <person name="Baranova O.V."/>
            <person name="Blanton J.M."/>
            <person name="Tanner A.C."/>
            <person name="Dewhirst F.E."/>
            <person name="Haas B."/>
            <person name="Nusbaum C."/>
            <person name="Birren B."/>
        </authorList>
    </citation>
    <scope>NUCLEOTIDE SEQUENCE [LARGE SCALE GENOMIC DNA]</scope>
    <source>
        <strain evidence="3">1-1 BBBD Race 1</strain>
    </source>
</reference>